<dbReference type="InterPro" id="IPR037069">
    <property type="entry name" value="AcylCoA_DH/ox_N_sf"/>
</dbReference>
<keyword evidence="4" id="KW-0503">Monooxygenase</keyword>
<evidence type="ECO:0000313" key="5">
    <source>
        <dbReference type="Proteomes" id="UP000571950"/>
    </source>
</evidence>
<proteinExistence type="predicted"/>
<evidence type="ECO:0000259" key="3">
    <source>
        <dbReference type="Pfam" id="PF08028"/>
    </source>
</evidence>
<accession>A0A7W6BI11</accession>
<feature type="domain" description="Acyl-CoA dehydrogenase/oxidase N-terminal" evidence="2">
    <location>
        <begin position="31"/>
        <end position="112"/>
    </location>
</feature>
<dbReference type="InterPro" id="IPR046373">
    <property type="entry name" value="Acyl-CoA_Oxase/DH_mid-dom_sf"/>
</dbReference>
<dbReference type="Proteomes" id="UP000571950">
    <property type="component" value="Unassembled WGS sequence"/>
</dbReference>
<dbReference type="EMBL" id="JACIDT010000011">
    <property type="protein sequence ID" value="MBB3927391.1"/>
    <property type="molecule type" value="Genomic_DNA"/>
</dbReference>
<dbReference type="PANTHER" id="PTHR43884">
    <property type="entry name" value="ACYL-COA DEHYDROGENASE"/>
    <property type="match status" value="1"/>
</dbReference>
<comment type="caution">
    <text evidence="4">The sequence shown here is derived from an EMBL/GenBank/DDBJ whole genome shotgun (WGS) entry which is preliminary data.</text>
</comment>
<dbReference type="Pfam" id="PF08028">
    <property type="entry name" value="Acyl-CoA_dh_2"/>
    <property type="match status" value="1"/>
</dbReference>
<dbReference type="InterPro" id="IPR009100">
    <property type="entry name" value="AcylCoA_DH/oxidase_NM_dom_sf"/>
</dbReference>
<sequence>MATNLKIGADRPRIESSADALAHIRALLPGIAERARGVDADRRVPEETIAEIKATGLFNIVTPRELGGSELGFADLVRVTAEIAAVCGSTGWVYGVLAGHSWLLNLFPAQAQEDVFADPDALIATVFRLGGTVEAVEGGYRLTGGDGRFCSGIDFADWVIIGNGVTRADGSFEPRFFVVPRSDIEVVDDWFTIGMRGTGSRTIRIADAFIPAHRSVALADMLSGNSPGAQRHERAVYHMPFADIAPFSIIGAPIGMAKGAIAAFARQLGERLDGAGDVEIGEQAATYARIAEAAADVDAALALVVSDAEAIDRARTPADITPLERARIPRDWAWAAQTSRYAASRIFEASGGTGIYDGHALQRVWRDVNSAAQHFAFTWDTAMASFGRAACGLKPSEFTLRNRRK</sequence>
<dbReference type="GO" id="GO:0003995">
    <property type="term" value="F:acyl-CoA dehydrogenase activity"/>
    <property type="evidence" value="ECO:0007669"/>
    <property type="project" value="TreeGrafter"/>
</dbReference>
<evidence type="ECO:0000256" key="1">
    <source>
        <dbReference type="ARBA" id="ARBA00023002"/>
    </source>
</evidence>
<dbReference type="RefSeq" id="WP_188072887.1">
    <property type="nucleotide sequence ID" value="NZ_BSPS01000034.1"/>
</dbReference>
<dbReference type="Gene3D" id="2.40.110.10">
    <property type="entry name" value="Butyryl-CoA Dehydrogenase, subunit A, domain 2"/>
    <property type="match status" value="1"/>
</dbReference>
<dbReference type="InterPro" id="IPR013107">
    <property type="entry name" value="Acyl-CoA_DH_C"/>
</dbReference>
<protein>
    <submittedName>
        <fullName evidence="4">3-hydroxy-9,10-secoandrosta-1,3,5(10)-triene-9, 17-dione monooxygenase</fullName>
        <ecNumber evidence="4">1.14.14.12</ecNumber>
    </submittedName>
</protein>
<keyword evidence="1 4" id="KW-0560">Oxidoreductase</keyword>
<dbReference type="SUPFAM" id="SSF56645">
    <property type="entry name" value="Acyl-CoA dehydrogenase NM domain-like"/>
    <property type="match status" value="1"/>
</dbReference>
<feature type="domain" description="Acyl-CoA dehydrogenase C-terminal" evidence="3">
    <location>
        <begin position="253"/>
        <end position="378"/>
    </location>
</feature>
<dbReference type="InterPro" id="IPR036250">
    <property type="entry name" value="AcylCo_DH-like_C"/>
</dbReference>
<gene>
    <name evidence="4" type="ORF">GGR43_003120</name>
</gene>
<dbReference type="InterPro" id="IPR013786">
    <property type="entry name" value="AcylCoA_DH/ox_N"/>
</dbReference>
<dbReference type="Pfam" id="PF02771">
    <property type="entry name" value="Acyl-CoA_dh_N"/>
    <property type="match status" value="1"/>
</dbReference>
<name>A0A7W6BI11_9SPHN</name>
<dbReference type="PIRSF" id="PIRSF016578">
    <property type="entry name" value="HsaA"/>
    <property type="match status" value="1"/>
</dbReference>
<dbReference type="GO" id="GO:0050660">
    <property type="term" value="F:flavin adenine dinucleotide binding"/>
    <property type="evidence" value="ECO:0007669"/>
    <property type="project" value="InterPro"/>
</dbReference>
<dbReference type="Gene3D" id="1.20.140.10">
    <property type="entry name" value="Butyryl-CoA Dehydrogenase, subunit A, domain 3"/>
    <property type="match status" value="1"/>
</dbReference>
<reference evidence="4 5" key="1">
    <citation type="submission" date="2020-08" db="EMBL/GenBank/DDBJ databases">
        <title>Genomic Encyclopedia of Type Strains, Phase IV (KMG-IV): sequencing the most valuable type-strain genomes for metagenomic binning, comparative biology and taxonomic classification.</title>
        <authorList>
            <person name="Goeker M."/>
        </authorList>
    </citation>
    <scope>NUCLEOTIDE SEQUENCE [LARGE SCALE GENOMIC DNA]</scope>
    <source>
        <strain evidence="4 5">DSM 26189</strain>
    </source>
</reference>
<dbReference type="GO" id="GO:0036383">
    <property type="term" value="F:3-hydroxy-9,10-secoandrosta-1,3,5(10)-triene-9,17-dione monooxygenase activity"/>
    <property type="evidence" value="ECO:0007669"/>
    <property type="project" value="UniProtKB-EC"/>
</dbReference>
<dbReference type="Gene3D" id="1.10.540.10">
    <property type="entry name" value="Acyl-CoA dehydrogenase/oxidase, N-terminal domain"/>
    <property type="match status" value="1"/>
</dbReference>
<dbReference type="EC" id="1.14.14.12" evidence="4"/>
<keyword evidence="5" id="KW-1185">Reference proteome</keyword>
<evidence type="ECO:0000259" key="2">
    <source>
        <dbReference type="Pfam" id="PF02771"/>
    </source>
</evidence>
<dbReference type="AlphaFoldDB" id="A0A7W6BI11"/>
<dbReference type="PANTHER" id="PTHR43884:SF12">
    <property type="entry name" value="ISOVALERYL-COA DEHYDROGENASE, MITOCHONDRIAL-RELATED"/>
    <property type="match status" value="1"/>
</dbReference>
<dbReference type="SUPFAM" id="SSF47203">
    <property type="entry name" value="Acyl-CoA dehydrogenase C-terminal domain-like"/>
    <property type="match status" value="1"/>
</dbReference>
<organism evidence="4 5">
    <name type="scientific">Sphingobium jiangsuense</name>
    <dbReference type="NCBI Taxonomy" id="870476"/>
    <lineage>
        <taxon>Bacteria</taxon>
        <taxon>Pseudomonadati</taxon>
        <taxon>Pseudomonadota</taxon>
        <taxon>Alphaproteobacteria</taxon>
        <taxon>Sphingomonadales</taxon>
        <taxon>Sphingomonadaceae</taxon>
        <taxon>Sphingobium</taxon>
    </lineage>
</organism>
<evidence type="ECO:0000313" key="4">
    <source>
        <dbReference type="EMBL" id="MBB3927391.1"/>
    </source>
</evidence>